<comment type="similarity">
    <text evidence="1">Belongs to the ATP-dependent AMP-binding enzyme family.</text>
</comment>
<evidence type="ECO:0000256" key="2">
    <source>
        <dbReference type="ARBA" id="ARBA00022598"/>
    </source>
</evidence>
<dbReference type="InterPro" id="IPR042099">
    <property type="entry name" value="ANL_N_sf"/>
</dbReference>
<dbReference type="Gene3D" id="3.40.50.12780">
    <property type="entry name" value="N-terminal domain of ligase-like"/>
    <property type="match status" value="1"/>
</dbReference>
<feature type="domain" description="AMP-binding enzyme C-terminal" evidence="4">
    <location>
        <begin position="431"/>
        <end position="516"/>
    </location>
</feature>
<dbReference type="Pfam" id="PF13193">
    <property type="entry name" value="AMP-binding_C"/>
    <property type="match status" value="1"/>
</dbReference>
<accession>A0AAN6I928</accession>
<evidence type="ECO:0000259" key="4">
    <source>
        <dbReference type="Pfam" id="PF13193"/>
    </source>
</evidence>
<dbReference type="GO" id="GO:0016405">
    <property type="term" value="F:CoA-ligase activity"/>
    <property type="evidence" value="ECO:0007669"/>
    <property type="project" value="TreeGrafter"/>
</dbReference>
<evidence type="ECO:0000256" key="1">
    <source>
        <dbReference type="ARBA" id="ARBA00006432"/>
    </source>
</evidence>
<evidence type="ECO:0000259" key="3">
    <source>
        <dbReference type="Pfam" id="PF00501"/>
    </source>
</evidence>
<dbReference type="InterPro" id="IPR025110">
    <property type="entry name" value="AMP-bd_C"/>
</dbReference>
<dbReference type="PANTHER" id="PTHR24096">
    <property type="entry name" value="LONG-CHAIN-FATTY-ACID--COA LIGASE"/>
    <property type="match status" value="1"/>
</dbReference>
<sequence length="534" mass="58966">MTQYNPDNVPKEKVVHIDTLTGKSLTYGGLRNQASRAAWGLTSRLGLSEGERVLVLVPNSTDFITLVHTVWWYGGIFRLLNASSTAKDIARAVSLVKPACIAFHPSRTNAVHEALQEVGALSRSKEIKLITLIRRGAGLPLFPDEFISRSSSQALPPYDLTGKSSKATPAAICFSSGTTGNFKAVQLSHRNIIASIIQTRIAVPGLRNSSSREVFFAPYCHIYGLSAVVANGMWLGNFTCGMPNLDLELFCSKMAEYRATWAHLVPPVAVSLVASDVCKRYDLSSIEHILIAAAPTKKGLQMRLKARFGVHTKILQGYGLTECGPTVMLQHDADEEYIGSVGKVISGTEVRLVDPETDLDVERGQEGELWVRGPQVMMGYLGDEVATNNTFSGDWLKTGDIMRIDENNNFWITDRLKELIKYKGFQVAPSELEDLLLRHPHVVDAAVCSIYDDQNATELPVAYVSLDPDHKDLAESRKRQILDDIRTWADGQVAGYKKLRGGVFQLQNVPKTASGKIMRTQLPARVQQRLQNKM</sequence>
<dbReference type="InterPro" id="IPR000873">
    <property type="entry name" value="AMP-dep_synth/lig_dom"/>
</dbReference>
<proteinExistence type="inferred from homology"/>
<keyword evidence="6" id="KW-1185">Reference proteome</keyword>
<dbReference type="SUPFAM" id="SSF56801">
    <property type="entry name" value="Acetyl-CoA synthetase-like"/>
    <property type="match status" value="1"/>
</dbReference>
<name>A0AAN6I928_9EURO</name>
<dbReference type="Gene3D" id="3.30.300.30">
    <property type="match status" value="1"/>
</dbReference>
<protein>
    <submittedName>
        <fullName evidence="5">Amp dependent CoA ligase</fullName>
    </submittedName>
</protein>
<dbReference type="EMBL" id="MU404363">
    <property type="protein sequence ID" value="KAI1608335.1"/>
    <property type="molecule type" value="Genomic_DNA"/>
</dbReference>
<comment type="caution">
    <text evidence="5">The sequence shown here is derived from an EMBL/GenBank/DDBJ whole genome shotgun (WGS) entry which is preliminary data.</text>
</comment>
<organism evidence="5 6">
    <name type="scientific">Exophiala viscosa</name>
    <dbReference type="NCBI Taxonomy" id="2486360"/>
    <lineage>
        <taxon>Eukaryota</taxon>
        <taxon>Fungi</taxon>
        <taxon>Dikarya</taxon>
        <taxon>Ascomycota</taxon>
        <taxon>Pezizomycotina</taxon>
        <taxon>Eurotiomycetes</taxon>
        <taxon>Chaetothyriomycetidae</taxon>
        <taxon>Chaetothyriales</taxon>
        <taxon>Herpotrichiellaceae</taxon>
        <taxon>Exophiala</taxon>
    </lineage>
</organism>
<keyword evidence="2 5" id="KW-0436">Ligase</keyword>
<reference evidence="5" key="1">
    <citation type="journal article" date="2022" name="bioRxiv">
        <title>Deciphering the potential niche of two novel black yeast fungi from a biological soil crust based on their genomes, phenotypes, and melanin regulation.</title>
        <authorList>
            <consortium name="DOE Joint Genome Institute"/>
            <person name="Carr E.C."/>
            <person name="Barton Q."/>
            <person name="Grambo S."/>
            <person name="Sullivan M."/>
            <person name="Renfro C.M."/>
            <person name="Kuo A."/>
            <person name="Pangilinan J."/>
            <person name="Lipzen A."/>
            <person name="Keymanesh K."/>
            <person name="Savage E."/>
            <person name="Barry K."/>
            <person name="Grigoriev I.V."/>
            <person name="Riekhof W.R."/>
            <person name="Harris S.S."/>
        </authorList>
    </citation>
    <scope>NUCLEOTIDE SEQUENCE</scope>
    <source>
        <strain evidence="5">JF 03-4F</strain>
    </source>
</reference>
<feature type="domain" description="AMP-dependent synthetase/ligase" evidence="3">
    <location>
        <begin position="10"/>
        <end position="381"/>
    </location>
</feature>
<evidence type="ECO:0000313" key="6">
    <source>
        <dbReference type="Proteomes" id="UP001203852"/>
    </source>
</evidence>
<dbReference type="PANTHER" id="PTHR24096:SF149">
    <property type="entry name" value="AMP-BINDING DOMAIN-CONTAINING PROTEIN-RELATED"/>
    <property type="match status" value="1"/>
</dbReference>
<dbReference type="InterPro" id="IPR045851">
    <property type="entry name" value="AMP-bd_C_sf"/>
</dbReference>
<dbReference type="Proteomes" id="UP001203852">
    <property type="component" value="Unassembled WGS sequence"/>
</dbReference>
<dbReference type="Pfam" id="PF00501">
    <property type="entry name" value="AMP-binding"/>
    <property type="match status" value="1"/>
</dbReference>
<gene>
    <name evidence="5" type="ORF">EDD36DRAFT_412038</name>
</gene>
<evidence type="ECO:0000313" key="5">
    <source>
        <dbReference type="EMBL" id="KAI1608335.1"/>
    </source>
</evidence>
<dbReference type="AlphaFoldDB" id="A0AAN6I928"/>